<dbReference type="OMA" id="MTNICAS"/>
<reference evidence="5" key="2">
    <citation type="submission" date="2025-09" db="UniProtKB">
        <authorList>
            <consortium name="Ensembl"/>
        </authorList>
    </citation>
    <scope>IDENTIFICATION</scope>
</reference>
<dbReference type="Gene3D" id="3.30.70.270">
    <property type="match status" value="1"/>
</dbReference>
<dbReference type="InterPro" id="IPR051320">
    <property type="entry name" value="Viral_Replic_Matur_Polypro"/>
</dbReference>
<dbReference type="InterPro" id="IPR021109">
    <property type="entry name" value="Peptidase_aspartic_dom_sf"/>
</dbReference>
<dbReference type="Pfam" id="PF00077">
    <property type="entry name" value="RVP"/>
    <property type="match status" value="1"/>
</dbReference>
<dbReference type="EC" id="3.1.26.4" evidence="2"/>
<dbReference type="CDD" id="cd00303">
    <property type="entry name" value="retropepsin_like"/>
    <property type="match status" value="1"/>
</dbReference>
<proteinExistence type="inferred from homology"/>
<evidence type="ECO:0000256" key="2">
    <source>
        <dbReference type="ARBA" id="ARBA00012180"/>
    </source>
</evidence>
<dbReference type="SUPFAM" id="SSF50630">
    <property type="entry name" value="Acid proteases"/>
    <property type="match status" value="1"/>
</dbReference>
<evidence type="ECO:0000256" key="3">
    <source>
        <dbReference type="ARBA" id="ARBA00022801"/>
    </source>
</evidence>
<dbReference type="PROSITE" id="PS50878">
    <property type="entry name" value="RT_POL"/>
    <property type="match status" value="1"/>
</dbReference>
<name>A0A672LQS6_SINGR</name>
<keyword evidence="3" id="KW-0378">Hydrolase</keyword>
<dbReference type="GO" id="GO:0004523">
    <property type="term" value="F:RNA-DNA hybrid ribonuclease activity"/>
    <property type="evidence" value="ECO:0007669"/>
    <property type="project" value="UniProtKB-EC"/>
</dbReference>
<dbReference type="Pfam" id="PF00078">
    <property type="entry name" value="RVT_1"/>
    <property type="match status" value="1"/>
</dbReference>
<dbReference type="InterPro" id="IPR043128">
    <property type="entry name" value="Rev_trsase/Diguanyl_cyclase"/>
</dbReference>
<dbReference type="PANTHER" id="PTHR33064">
    <property type="entry name" value="POL PROTEIN"/>
    <property type="match status" value="1"/>
</dbReference>
<dbReference type="Gene3D" id="3.10.10.10">
    <property type="entry name" value="HIV Type 1 Reverse Transcriptase, subunit A, domain 1"/>
    <property type="match status" value="1"/>
</dbReference>
<reference evidence="5" key="1">
    <citation type="submission" date="2025-08" db="UniProtKB">
        <authorList>
            <consortium name="Ensembl"/>
        </authorList>
    </citation>
    <scope>IDENTIFICATION</scope>
</reference>
<dbReference type="SUPFAM" id="SSF56672">
    <property type="entry name" value="DNA/RNA polymerases"/>
    <property type="match status" value="1"/>
</dbReference>
<protein>
    <recommendedName>
        <fullName evidence="2">ribonuclease H</fullName>
        <ecNumber evidence="2">3.1.26.4</ecNumber>
    </recommendedName>
</protein>
<evidence type="ECO:0000256" key="1">
    <source>
        <dbReference type="ARBA" id="ARBA00010879"/>
    </source>
</evidence>
<keyword evidence="6" id="KW-1185">Reference proteome</keyword>
<comment type="similarity">
    <text evidence="1">Belongs to the beta type-B retroviral polymerase family. HERV class-II K(HML-2) pol subfamily.</text>
</comment>
<accession>A0A672LQS6</accession>
<dbReference type="InterPro" id="IPR000477">
    <property type="entry name" value="RT_dom"/>
</dbReference>
<dbReference type="AlphaFoldDB" id="A0A672LQS6"/>
<evidence type="ECO:0000259" key="4">
    <source>
        <dbReference type="PROSITE" id="PS50878"/>
    </source>
</evidence>
<dbReference type="InterPro" id="IPR018061">
    <property type="entry name" value="Retropepsins"/>
</dbReference>
<evidence type="ECO:0000313" key="5">
    <source>
        <dbReference type="Ensembl" id="ENSSGRP00000025186.1"/>
    </source>
</evidence>
<dbReference type="Proteomes" id="UP000472262">
    <property type="component" value="Unassembled WGS sequence"/>
</dbReference>
<dbReference type="InParanoid" id="A0A672LQS6"/>
<dbReference type="InterPro" id="IPR043502">
    <property type="entry name" value="DNA/RNA_pol_sf"/>
</dbReference>
<dbReference type="Gene3D" id="2.40.70.10">
    <property type="entry name" value="Acid Proteases"/>
    <property type="match status" value="1"/>
</dbReference>
<organism evidence="5 6">
    <name type="scientific">Sinocyclocheilus grahami</name>
    <name type="common">Dianchi golden-line fish</name>
    <name type="synonym">Barbus grahami</name>
    <dbReference type="NCBI Taxonomy" id="75366"/>
    <lineage>
        <taxon>Eukaryota</taxon>
        <taxon>Metazoa</taxon>
        <taxon>Chordata</taxon>
        <taxon>Craniata</taxon>
        <taxon>Vertebrata</taxon>
        <taxon>Euteleostomi</taxon>
        <taxon>Actinopterygii</taxon>
        <taxon>Neopterygii</taxon>
        <taxon>Teleostei</taxon>
        <taxon>Ostariophysi</taxon>
        <taxon>Cypriniformes</taxon>
        <taxon>Cyprinidae</taxon>
        <taxon>Cyprininae</taxon>
        <taxon>Sinocyclocheilus</taxon>
    </lineage>
</organism>
<evidence type="ECO:0000313" key="6">
    <source>
        <dbReference type="Proteomes" id="UP000472262"/>
    </source>
</evidence>
<feature type="domain" description="Reverse transcriptase" evidence="4">
    <location>
        <begin position="185"/>
        <end position="367"/>
    </location>
</feature>
<dbReference type="PANTHER" id="PTHR33064:SF37">
    <property type="entry name" value="RIBONUCLEASE H"/>
    <property type="match status" value="1"/>
</dbReference>
<dbReference type="Ensembl" id="ENSSGRT00000027157.1">
    <property type="protein sequence ID" value="ENSSGRP00000025186.1"/>
    <property type="gene ID" value="ENSSGRG00000014704.1"/>
</dbReference>
<sequence length="389" mass="43600">MAQNKLKANLGGRLVNILIDTGAACSCTNILLPLSTQTIQIKGIGDTLMTATQTQPVQLDLGMVLLNEPFWYLPDNSEGTVLGMDIMRKHGFVIHCFEKQIEVQTNKTAKKCLPRSHVSIMSMSSTDPIQLLINKHSDVWANHEHDCGLIDFEVCIEGEPPPPQKQYRIKPEAEAAVHEIVKQLEVRGIVRRCSSTTNSPCLPVPKPNGKWRLCIDYQRLNKVLPKATPIVANPSTILSQVSTNASWFTVLDIKNGFWSIKVKREDQWKLAFTVNEMQYTWERMPQGLHNSPAIFHRAVADVLTPLLGTGKVVHYVDDILIATEGPLENHLQLVDKLLQMLTDAGFKMNKEKAQIAQKEVHYLGYTLTQSHKALTDDRKKCIAELHSSA</sequence>